<keyword evidence="4" id="KW-1185">Reference proteome</keyword>
<evidence type="ECO:0000313" key="3">
    <source>
        <dbReference type="EMBL" id="MFD1937874.1"/>
    </source>
</evidence>
<feature type="chain" id="PRO_5045733224" description="WD40 repeat domain-containing protein" evidence="2">
    <location>
        <begin position="25"/>
        <end position="408"/>
    </location>
</feature>
<evidence type="ECO:0000256" key="1">
    <source>
        <dbReference type="SAM" id="MobiDB-lite"/>
    </source>
</evidence>
<protein>
    <recommendedName>
        <fullName evidence="5">WD40 repeat domain-containing protein</fullName>
    </recommendedName>
</protein>
<dbReference type="SUPFAM" id="SSF82171">
    <property type="entry name" value="DPP6 N-terminal domain-like"/>
    <property type="match status" value="1"/>
</dbReference>
<feature type="compositionally biased region" description="Low complexity" evidence="1">
    <location>
        <begin position="35"/>
        <end position="66"/>
    </location>
</feature>
<feature type="region of interest" description="Disordered" evidence="1">
    <location>
        <begin position="24"/>
        <end position="99"/>
    </location>
</feature>
<dbReference type="RefSeq" id="WP_379579439.1">
    <property type="nucleotide sequence ID" value="NZ_JBHUFV010000061.1"/>
</dbReference>
<evidence type="ECO:0000313" key="4">
    <source>
        <dbReference type="Proteomes" id="UP001597368"/>
    </source>
</evidence>
<evidence type="ECO:0008006" key="5">
    <source>
        <dbReference type="Google" id="ProtNLM"/>
    </source>
</evidence>
<name>A0ABW4TBZ9_9ACTN</name>
<reference evidence="4" key="1">
    <citation type="journal article" date="2019" name="Int. J. Syst. Evol. Microbiol.">
        <title>The Global Catalogue of Microorganisms (GCM) 10K type strain sequencing project: providing services to taxonomists for standard genome sequencing and annotation.</title>
        <authorList>
            <consortium name="The Broad Institute Genomics Platform"/>
            <consortium name="The Broad Institute Genome Sequencing Center for Infectious Disease"/>
            <person name="Wu L."/>
            <person name="Ma J."/>
        </authorList>
    </citation>
    <scope>NUCLEOTIDE SEQUENCE [LARGE SCALE GENOMIC DNA]</scope>
    <source>
        <strain evidence="4">ICMP 6774ER</strain>
    </source>
</reference>
<organism evidence="3 4">
    <name type="scientific">Nonomuraea mangrovi</name>
    <dbReference type="NCBI Taxonomy" id="2316207"/>
    <lineage>
        <taxon>Bacteria</taxon>
        <taxon>Bacillati</taxon>
        <taxon>Actinomycetota</taxon>
        <taxon>Actinomycetes</taxon>
        <taxon>Streptosporangiales</taxon>
        <taxon>Streptosporangiaceae</taxon>
        <taxon>Nonomuraea</taxon>
    </lineage>
</organism>
<proteinExistence type="predicted"/>
<sequence>MRLTAALPAALVALLAAVAGCTPAGGTSATAPRSGTSTQAAQGTQAAQSTQANQNTQATQAAQPTQEAVPGRGAAAETARHGPGDPMPPVSGRPLEPGSGLRLLVTGEGEVFRLDVDSRVRTRVRGLPYGERTWAFTAGSRELVMSTPDDADAGGRLFLLTGDRARPLGGTALFAFAAADGKGVWTLQRVRADECRLRPLDFRGRERGRALRVACSRAPAQDTPQGLLSFAEQERALLLDRATGQEVFAEQRVHAVTRDLVLVSKGSQPDPALVEPEAARRTPLPAPDTEGTPSTAEVSPDGRRIALWFADPAWPGPRQYLDVQVLDLGTRTWTRLPSMPVPASIKSTSMAWTRDGRLVLAGDFVTTGKVMPAEFDYASFVVAWRPGESLLSLRRLDLPPHHRARLSP</sequence>
<keyword evidence="2" id="KW-0732">Signal</keyword>
<evidence type="ECO:0000256" key="2">
    <source>
        <dbReference type="SAM" id="SignalP"/>
    </source>
</evidence>
<feature type="compositionally biased region" description="Polar residues" evidence="1">
    <location>
        <begin position="25"/>
        <end position="34"/>
    </location>
</feature>
<comment type="caution">
    <text evidence="3">The sequence shown here is derived from an EMBL/GenBank/DDBJ whole genome shotgun (WGS) entry which is preliminary data.</text>
</comment>
<feature type="signal peptide" evidence="2">
    <location>
        <begin position="1"/>
        <end position="24"/>
    </location>
</feature>
<gene>
    <name evidence="3" type="ORF">ACFSKW_41025</name>
</gene>
<feature type="region of interest" description="Disordered" evidence="1">
    <location>
        <begin position="267"/>
        <end position="299"/>
    </location>
</feature>
<accession>A0ABW4TBZ9</accession>
<dbReference type="PROSITE" id="PS51257">
    <property type="entry name" value="PROKAR_LIPOPROTEIN"/>
    <property type="match status" value="1"/>
</dbReference>
<dbReference type="EMBL" id="JBHUFV010000061">
    <property type="protein sequence ID" value="MFD1937874.1"/>
    <property type="molecule type" value="Genomic_DNA"/>
</dbReference>
<dbReference type="Proteomes" id="UP001597368">
    <property type="component" value="Unassembled WGS sequence"/>
</dbReference>